<dbReference type="RefSeq" id="WP_182532800.1">
    <property type="nucleotide sequence ID" value="NZ_JACGXL010000008.1"/>
</dbReference>
<name>A0A839F9L5_9GAMM</name>
<dbReference type="Proteomes" id="UP000550401">
    <property type="component" value="Unassembled WGS sequence"/>
</dbReference>
<reference evidence="7 8" key="1">
    <citation type="submission" date="2020-07" db="EMBL/GenBank/DDBJ databases">
        <title>Genomic Encyclopedia of Type Strains, Phase IV (KMG-V): Genome sequencing to study the core and pangenomes of soil and plant-associated prokaryotes.</title>
        <authorList>
            <person name="Whitman W."/>
        </authorList>
    </citation>
    <scope>NUCLEOTIDE SEQUENCE [LARGE SCALE GENOMIC DNA]</scope>
    <source>
        <strain evidence="7 8">RH2WT43</strain>
    </source>
</reference>
<evidence type="ECO:0000256" key="4">
    <source>
        <dbReference type="ARBA" id="ARBA00023136"/>
    </source>
</evidence>
<feature type="domain" description="NfeD-like C-terminal" evidence="6">
    <location>
        <begin position="90"/>
        <end position="143"/>
    </location>
</feature>
<dbReference type="GO" id="GO:0005886">
    <property type="term" value="C:plasma membrane"/>
    <property type="evidence" value="ECO:0007669"/>
    <property type="project" value="TreeGrafter"/>
</dbReference>
<feature type="transmembrane region" description="Helical" evidence="5">
    <location>
        <begin position="51"/>
        <end position="69"/>
    </location>
</feature>
<keyword evidence="4 5" id="KW-0472">Membrane</keyword>
<evidence type="ECO:0000256" key="3">
    <source>
        <dbReference type="ARBA" id="ARBA00022989"/>
    </source>
</evidence>
<evidence type="ECO:0000256" key="5">
    <source>
        <dbReference type="SAM" id="Phobius"/>
    </source>
</evidence>
<dbReference type="InterPro" id="IPR002810">
    <property type="entry name" value="NfeD-like_C"/>
</dbReference>
<comment type="caution">
    <text evidence="7">The sequence shown here is derived from an EMBL/GenBank/DDBJ whole genome shotgun (WGS) entry which is preliminary data.</text>
</comment>
<accession>A0A839F9L5</accession>
<proteinExistence type="predicted"/>
<organism evidence="7 8">
    <name type="scientific">Dokdonella fugitiva</name>
    <dbReference type="NCBI Taxonomy" id="328517"/>
    <lineage>
        <taxon>Bacteria</taxon>
        <taxon>Pseudomonadati</taxon>
        <taxon>Pseudomonadota</taxon>
        <taxon>Gammaproteobacteria</taxon>
        <taxon>Lysobacterales</taxon>
        <taxon>Rhodanobacteraceae</taxon>
        <taxon>Dokdonella</taxon>
    </lineage>
</organism>
<dbReference type="PANTHER" id="PTHR33507">
    <property type="entry name" value="INNER MEMBRANE PROTEIN YBBJ"/>
    <property type="match status" value="1"/>
</dbReference>
<keyword evidence="2 5" id="KW-0812">Transmembrane</keyword>
<protein>
    <recommendedName>
        <fullName evidence="6">NfeD-like C-terminal domain-containing protein</fullName>
    </recommendedName>
</protein>
<comment type="subcellular location">
    <subcellularLocation>
        <location evidence="1">Membrane</location>
        <topology evidence="1">Multi-pass membrane protein</topology>
    </subcellularLocation>
</comment>
<evidence type="ECO:0000313" key="8">
    <source>
        <dbReference type="Proteomes" id="UP000550401"/>
    </source>
</evidence>
<sequence length="149" mass="15658">MDIVDNYGWWLLALVLIGAEMIAPGYFLLWIGIAAGCMGVITSIFPALPALAQAVAFGLLSIAACAAYWKFVRPFAEQRDDQPLLNKRGAQLVGQRFVLSEAIVNGRGKVRVGDGAWLASGPDLPAGSEVEVVAVDGTTLSVRVVSAGA</sequence>
<keyword evidence="3 5" id="KW-1133">Transmembrane helix</keyword>
<dbReference type="InterPro" id="IPR012340">
    <property type="entry name" value="NA-bd_OB-fold"/>
</dbReference>
<evidence type="ECO:0000313" key="7">
    <source>
        <dbReference type="EMBL" id="MBA8889760.1"/>
    </source>
</evidence>
<dbReference type="AlphaFoldDB" id="A0A839F9L5"/>
<evidence type="ECO:0000259" key="6">
    <source>
        <dbReference type="Pfam" id="PF01957"/>
    </source>
</evidence>
<keyword evidence="8" id="KW-1185">Reference proteome</keyword>
<dbReference type="EMBL" id="JACGXL010000008">
    <property type="protein sequence ID" value="MBA8889760.1"/>
    <property type="molecule type" value="Genomic_DNA"/>
</dbReference>
<dbReference type="Gene3D" id="2.40.50.140">
    <property type="entry name" value="Nucleic acid-binding proteins"/>
    <property type="match status" value="1"/>
</dbReference>
<gene>
    <name evidence="7" type="ORF">FHW12_004007</name>
</gene>
<dbReference type="InterPro" id="IPR052165">
    <property type="entry name" value="Membrane_assoc_protease"/>
</dbReference>
<evidence type="ECO:0000256" key="2">
    <source>
        <dbReference type="ARBA" id="ARBA00022692"/>
    </source>
</evidence>
<evidence type="ECO:0000256" key="1">
    <source>
        <dbReference type="ARBA" id="ARBA00004141"/>
    </source>
</evidence>
<dbReference type="PANTHER" id="PTHR33507:SF3">
    <property type="entry name" value="INNER MEMBRANE PROTEIN YBBJ"/>
    <property type="match status" value="1"/>
</dbReference>
<dbReference type="Pfam" id="PF01957">
    <property type="entry name" value="NfeD"/>
    <property type="match status" value="1"/>
</dbReference>